<feature type="domain" description="MIR" evidence="3">
    <location>
        <begin position="7"/>
        <end position="61"/>
    </location>
</feature>
<name>A0A167M235_PHYB8</name>
<organism evidence="4 5">
    <name type="scientific">Phycomyces blakesleeanus (strain ATCC 8743b / DSM 1359 / FGSC 10004 / NBRC 33097 / NRRL 1555)</name>
    <dbReference type="NCBI Taxonomy" id="763407"/>
    <lineage>
        <taxon>Eukaryota</taxon>
        <taxon>Fungi</taxon>
        <taxon>Fungi incertae sedis</taxon>
        <taxon>Mucoromycota</taxon>
        <taxon>Mucoromycotina</taxon>
        <taxon>Mucoromycetes</taxon>
        <taxon>Mucorales</taxon>
        <taxon>Phycomycetaceae</taxon>
        <taxon>Phycomyces</taxon>
    </lineage>
</organism>
<dbReference type="OrthoDB" id="5588846at2759"/>
<dbReference type="Pfam" id="PF02815">
    <property type="entry name" value="MIR"/>
    <property type="match status" value="1"/>
</dbReference>
<dbReference type="EMBL" id="KV440985">
    <property type="protein sequence ID" value="OAD71556.1"/>
    <property type="molecule type" value="Genomic_DNA"/>
</dbReference>
<feature type="domain" description="MIR" evidence="3">
    <location>
        <begin position="69"/>
        <end position="124"/>
    </location>
</feature>
<keyword evidence="2" id="KW-0677">Repeat</keyword>
<feature type="domain" description="MIR" evidence="3">
    <location>
        <begin position="132"/>
        <end position="183"/>
    </location>
</feature>
<dbReference type="SUPFAM" id="SSF82109">
    <property type="entry name" value="MIR domain"/>
    <property type="match status" value="1"/>
</dbReference>
<dbReference type="GeneID" id="28994867"/>
<keyword evidence="5" id="KW-1185">Reference proteome</keyword>
<evidence type="ECO:0000259" key="3">
    <source>
        <dbReference type="PROSITE" id="PS50919"/>
    </source>
</evidence>
<dbReference type="AlphaFoldDB" id="A0A167M235"/>
<evidence type="ECO:0000313" key="5">
    <source>
        <dbReference type="Proteomes" id="UP000077315"/>
    </source>
</evidence>
<accession>A0A167M235</accession>
<dbReference type="Proteomes" id="UP000077315">
    <property type="component" value="Unassembled WGS sequence"/>
</dbReference>
<dbReference type="RefSeq" id="XP_018289596.1">
    <property type="nucleotide sequence ID" value="XM_018433961.1"/>
</dbReference>
<dbReference type="InParanoid" id="A0A167M235"/>
<gene>
    <name evidence="4" type="ORF">PHYBLDRAFT_159288</name>
</gene>
<reference evidence="5" key="1">
    <citation type="submission" date="2015-06" db="EMBL/GenBank/DDBJ databases">
        <title>Expansion of signal transduction pathways in fungi by whole-genome duplication.</title>
        <authorList>
            <consortium name="DOE Joint Genome Institute"/>
            <person name="Corrochano L.M."/>
            <person name="Kuo A."/>
            <person name="Marcet-Houben M."/>
            <person name="Polaino S."/>
            <person name="Salamov A."/>
            <person name="Villalobos J.M."/>
            <person name="Alvarez M.I."/>
            <person name="Avalos J."/>
            <person name="Benito E.P."/>
            <person name="Benoit I."/>
            <person name="Burger G."/>
            <person name="Camino L.P."/>
            <person name="Canovas D."/>
            <person name="Cerda-Olmedo E."/>
            <person name="Cheng J.-F."/>
            <person name="Dominguez A."/>
            <person name="Elias M."/>
            <person name="Eslava A.P."/>
            <person name="Glaser F."/>
            <person name="Grimwood J."/>
            <person name="Gutierrez G."/>
            <person name="Heitman J."/>
            <person name="Henrissat B."/>
            <person name="Iturriaga E.A."/>
            <person name="Lang B.F."/>
            <person name="Lavin J.L."/>
            <person name="Lee S."/>
            <person name="Li W."/>
            <person name="Lindquist E."/>
            <person name="Lopez-Garcia S."/>
            <person name="Luque E.M."/>
            <person name="Marcos A.T."/>
            <person name="Martin J."/>
            <person name="McCluskey K."/>
            <person name="Medina H.R."/>
            <person name="Miralles-Duran A."/>
            <person name="Miyazaki A."/>
            <person name="Munoz-Torres E."/>
            <person name="Oguiza J.A."/>
            <person name="Ohm R."/>
            <person name="Olmedo M."/>
            <person name="Orejas M."/>
            <person name="Ortiz-Castellanos L."/>
            <person name="Pisabarro A.G."/>
            <person name="Rodriguez-Romero J."/>
            <person name="Ruiz-Herrera J."/>
            <person name="Ruiz-Vazquez R."/>
            <person name="Sanz C."/>
            <person name="Schackwitz W."/>
            <person name="Schmutz J."/>
            <person name="Shahriari M."/>
            <person name="Shelest E."/>
            <person name="Silva-Franco F."/>
            <person name="Soanes D."/>
            <person name="Syed K."/>
            <person name="Tagua V.G."/>
            <person name="Talbot N.J."/>
            <person name="Thon M."/>
            <person name="De vries R.P."/>
            <person name="Wiebenga A."/>
            <person name="Yadav J.S."/>
            <person name="Braun E.L."/>
            <person name="Baker S."/>
            <person name="Garre V."/>
            <person name="Horwitz B."/>
            <person name="Torres-Martinez S."/>
            <person name="Idnurm A."/>
            <person name="Herrera-Estrella A."/>
            <person name="Gabaldon T."/>
            <person name="Grigoriev I.V."/>
        </authorList>
    </citation>
    <scope>NUCLEOTIDE SEQUENCE [LARGE SCALE GENOMIC DNA]</scope>
    <source>
        <strain evidence="5">NRRL 1555(-)</strain>
    </source>
</reference>
<protein>
    <recommendedName>
        <fullName evidence="3">MIR domain-containing protein</fullName>
    </recommendedName>
</protein>
<dbReference type="SMART" id="SM00472">
    <property type="entry name" value="MIR"/>
    <property type="match status" value="3"/>
</dbReference>
<dbReference type="InterPro" id="IPR016093">
    <property type="entry name" value="MIR_motif"/>
</dbReference>
<keyword evidence="1" id="KW-0732">Signal</keyword>
<dbReference type="PANTHER" id="PTHR46809:SF2">
    <property type="entry name" value="GH21273P"/>
    <property type="match status" value="1"/>
</dbReference>
<proteinExistence type="predicted"/>
<dbReference type="VEuPathDB" id="FungiDB:PHYBLDRAFT_159288"/>
<dbReference type="InterPro" id="IPR036300">
    <property type="entry name" value="MIR_dom_sf"/>
</dbReference>
<sequence>MSRPQEDGIIRYGDHVSLKHVMTGRFLTSVPENYESGSYQQKTFAGEWESSEESTWIVIPPVETEEERGYEVGWDDLVRLKHVPTRANLHSHEIPSPVSQQQEVSCFGSDNETDENDVWRVIKFYEDSDEYDNFWRVDQAFTLKHEQTGFVLHSHDFTIEDNRNEITVYPEGDDENNKWIVAE</sequence>
<dbReference type="PROSITE" id="PS50919">
    <property type="entry name" value="MIR"/>
    <property type="match status" value="3"/>
</dbReference>
<dbReference type="STRING" id="763407.A0A167M235"/>
<dbReference type="Gene3D" id="2.80.10.50">
    <property type="match status" value="1"/>
</dbReference>
<evidence type="ECO:0000256" key="1">
    <source>
        <dbReference type="ARBA" id="ARBA00022729"/>
    </source>
</evidence>
<dbReference type="PANTHER" id="PTHR46809">
    <property type="entry name" value="STROMAL CELL-DERIVED FACTOR 2-LIKE PROTEIN"/>
    <property type="match status" value="1"/>
</dbReference>
<evidence type="ECO:0000256" key="2">
    <source>
        <dbReference type="ARBA" id="ARBA00022737"/>
    </source>
</evidence>
<evidence type="ECO:0000313" key="4">
    <source>
        <dbReference type="EMBL" id="OAD71556.1"/>
    </source>
</evidence>